<dbReference type="Gene3D" id="3.90.550.10">
    <property type="entry name" value="Spore Coat Polysaccharide Biosynthesis Protein SpsA, Chain A"/>
    <property type="match status" value="1"/>
</dbReference>
<keyword evidence="3" id="KW-0808">Transferase</keyword>
<dbReference type="AlphaFoldDB" id="F2NRF9"/>
<dbReference type="HOGENOM" id="CLU_025996_0_3_12"/>
<dbReference type="PANTHER" id="PTHR43685:SF2">
    <property type="entry name" value="GLYCOSYLTRANSFERASE 2-LIKE DOMAIN-CONTAINING PROTEIN"/>
    <property type="match status" value="1"/>
</dbReference>
<dbReference type="GeneID" id="302997760"/>
<evidence type="ECO:0000313" key="4">
    <source>
        <dbReference type="Proteomes" id="UP000006852"/>
    </source>
</evidence>
<protein>
    <submittedName>
        <fullName evidence="3">Glycosyl transferase family 2</fullName>
    </submittedName>
</protein>
<keyword evidence="1" id="KW-1133">Transmembrane helix</keyword>
<evidence type="ECO:0000313" key="3">
    <source>
        <dbReference type="EMBL" id="AEB13501.1"/>
    </source>
</evidence>
<dbReference type="SUPFAM" id="SSF53448">
    <property type="entry name" value="Nucleotide-diphospho-sugar transferases"/>
    <property type="match status" value="1"/>
</dbReference>
<keyword evidence="1" id="KW-0812">Transmembrane</keyword>
<dbReference type="eggNOG" id="COG1215">
    <property type="taxonomic scope" value="Bacteria"/>
</dbReference>
<dbReference type="Pfam" id="PF00535">
    <property type="entry name" value="Glycos_transf_2"/>
    <property type="match status" value="1"/>
</dbReference>
<dbReference type="InterPro" id="IPR029044">
    <property type="entry name" value="Nucleotide-diphossugar_trans"/>
</dbReference>
<dbReference type="InterPro" id="IPR050834">
    <property type="entry name" value="Glycosyltransf_2"/>
</dbReference>
<organism evidence="3 4">
    <name type="scientific">Treponema succinifaciens (strain ATCC 33096 / DSM 2489 / 6091)</name>
    <dbReference type="NCBI Taxonomy" id="869209"/>
    <lineage>
        <taxon>Bacteria</taxon>
        <taxon>Pseudomonadati</taxon>
        <taxon>Spirochaetota</taxon>
        <taxon>Spirochaetia</taxon>
        <taxon>Spirochaetales</taxon>
        <taxon>Treponemataceae</taxon>
        <taxon>Treponema</taxon>
    </lineage>
</organism>
<feature type="transmembrane region" description="Helical" evidence="1">
    <location>
        <begin position="234"/>
        <end position="258"/>
    </location>
</feature>
<keyword evidence="1" id="KW-0472">Membrane</keyword>
<dbReference type="KEGG" id="tsu:Tresu_0557"/>
<name>F2NRF9_TRES6</name>
<feature type="domain" description="Glycosyltransferase 2-like" evidence="2">
    <location>
        <begin position="8"/>
        <end position="141"/>
    </location>
</feature>
<dbReference type="EMBL" id="CP002631">
    <property type="protein sequence ID" value="AEB13501.1"/>
    <property type="molecule type" value="Genomic_DNA"/>
</dbReference>
<dbReference type="STRING" id="869209.Tresu_0557"/>
<dbReference type="RefSeq" id="WP_013700808.1">
    <property type="nucleotide sequence ID" value="NC_015385.1"/>
</dbReference>
<sequence>MNNKIDVSVVIPVYNAEQTIAECVDSVVNEMVANGLSYEVILVDDGSTDISLVLCRQFAETNPCIKVIAQKNSGPSVARNTGIKNASGEFIALNDADDKWLSGKMKIQIEELRKNTEVDLVCAKYGSCRRAGKRTDITYKKEMFHNFFSPQTSVFRLSALVCGFNESFSYSEDMRFLLDFMQHGKCVYLPFLATVPVFSKCVFGEAGLSSHIWKMESGELKNILFAKKIHKINILVMLIAMLWSLLKFFRRAAISVFIKIRKIFRRK</sequence>
<dbReference type="PANTHER" id="PTHR43685">
    <property type="entry name" value="GLYCOSYLTRANSFERASE"/>
    <property type="match status" value="1"/>
</dbReference>
<dbReference type="Proteomes" id="UP000006852">
    <property type="component" value="Chromosome"/>
</dbReference>
<reference evidence="3 4" key="1">
    <citation type="journal article" date="2011" name="Stand. Genomic Sci.">
        <title>Complete genome sequence of Treponema succinifaciens type strain (6091).</title>
        <authorList>
            <person name="Han C."/>
            <person name="Gronow S."/>
            <person name="Teshima H."/>
            <person name="Lapidus A."/>
            <person name="Nolan M."/>
            <person name="Lucas S."/>
            <person name="Hammon N."/>
            <person name="Deshpande S."/>
            <person name="Cheng J.F."/>
            <person name="Zeytun A."/>
            <person name="Tapia R."/>
            <person name="Goodwin L."/>
            <person name="Pitluck S."/>
            <person name="Liolios K."/>
            <person name="Pagani I."/>
            <person name="Ivanova N."/>
            <person name="Mavromatis K."/>
            <person name="Mikhailova N."/>
            <person name="Huntemann M."/>
            <person name="Pati A."/>
            <person name="Chen A."/>
            <person name="Palaniappan K."/>
            <person name="Land M."/>
            <person name="Hauser L."/>
            <person name="Brambilla E.M."/>
            <person name="Rohde M."/>
            <person name="Goker M."/>
            <person name="Woyke T."/>
            <person name="Bristow J."/>
            <person name="Eisen J.A."/>
            <person name="Markowitz V."/>
            <person name="Hugenholtz P."/>
            <person name="Kyrpides N.C."/>
            <person name="Klenk H.P."/>
            <person name="Detter J.C."/>
        </authorList>
    </citation>
    <scope>NUCLEOTIDE SEQUENCE [LARGE SCALE GENOMIC DNA]</scope>
    <source>
        <strain evidence="4">ATCC 33096 / DSM 2489 / 6091</strain>
    </source>
</reference>
<proteinExistence type="predicted"/>
<evidence type="ECO:0000256" key="1">
    <source>
        <dbReference type="SAM" id="Phobius"/>
    </source>
</evidence>
<gene>
    <name evidence="3" type="ordered locus">Tresu_0557</name>
</gene>
<dbReference type="OrthoDB" id="305760at2"/>
<reference evidence="4" key="2">
    <citation type="submission" date="2011-04" db="EMBL/GenBank/DDBJ databases">
        <title>The complete genome of chromosome of Treponema succinifaciens DSM 2489.</title>
        <authorList>
            <person name="Lucas S."/>
            <person name="Copeland A."/>
            <person name="Lapidus A."/>
            <person name="Bruce D."/>
            <person name="Goodwin L."/>
            <person name="Pitluck S."/>
            <person name="Peters L."/>
            <person name="Kyrpides N."/>
            <person name="Mavromatis K."/>
            <person name="Ivanova N."/>
            <person name="Ovchinnikova G."/>
            <person name="Teshima H."/>
            <person name="Detter J.C."/>
            <person name="Tapia R."/>
            <person name="Han C."/>
            <person name="Land M."/>
            <person name="Hauser L."/>
            <person name="Markowitz V."/>
            <person name="Cheng J.-F."/>
            <person name="Hugenholtz P."/>
            <person name="Woyke T."/>
            <person name="Wu D."/>
            <person name="Gronow S."/>
            <person name="Wellnitz S."/>
            <person name="Brambilla E."/>
            <person name="Klenk H.-P."/>
            <person name="Eisen J.A."/>
        </authorList>
    </citation>
    <scope>NUCLEOTIDE SEQUENCE [LARGE SCALE GENOMIC DNA]</scope>
    <source>
        <strain evidence="4">ATCC 33096 / DSM 2489 / 6091</strain>
    </source>
</reference>
<dbReference type="CDD" id="cd00761">
    <property type="entry name" value="Glyco_tranf_GTA_type"/>
    <property type="match status" value="1"/>
</dbReference>
<dbReference type="InterPro" id="IPR001173">
    <property type="entry name" value="Glyco_trans_2-like"/>
</dbReference>
<keyword evidence="4" id="KW-1185">Reference proteome</keyword>
<accession>F2NRF9</accession>
<dbReference type="GO" id="GO:0016740">
    <property type="term" value="F:transferase activity"/>
    <property type="evidence" value="ECO:0007669"/>
    <property type="project" value="UniProtKB-KW"/>
</dbReference>
<evidence type="ECO:0000259" key="2">
    <source>
        <dbReference type="Pfam" id="PF00535"/>
    </source>
</evidence>